<evidence type="ECO:0000259" key="1">
    <source>
        <dbReference type="Pfam" id="PF13701"/>
    </source>
</evidence>
<organism evidence="2 3">
    <name type="scientific">Streptomyces agglomeratus</name>
    <dbReference type="NCBI Taxonomy" id="285458"/>
    <lineage>
        <taxon>Bacteria</taxon>
        <taxon>Bacillati</taxon>
        <taxon>Actinomycetota</taxon>
        <taxon>Actinomycetes</taxon>
        <taxon>Kitasatosporales</taxon>
        <taxon>Streptomycetaceae</taxon>
        <taxon>Streptomyces</taxon>
    </lineage>
</organism>
<gene>
    <name evidence="2" type="ORF">AS594_35565</name>
</gene>
<name>A0A1E5PHD9_9ACTN</name>
<protein>
    <submittedName>
        <fullName evidence="2">Transposase</fullName>
    </submittedName>
</protein>
<feature type="domain" description="Transposase DDE" evidence="1">
    <location>
        <begin position="6"/>
        <end position="455"/>
    </location>
</feature>
<dbReference type="EMBL" id="MEHJ01000001">
    <property type="protein sequence ID" value="OEJ28951.1"/>
    <property type="molecule type" value="Genomic_DNA"/>
</dbReference>
<dbReference type="NCBIfam" id="NF033539">
    <property type="entry name" value="transpos_IS1380"/>
    <property type="match status" value="1"/>
</dbReference>
<dbReference type="Pfam" id="PF13701">
    <property type="entry name" value="DDE_Tnp_1_4"/>
    <property type="match status" value="1"/>
</dbReference>
<dbReference type="Proteomes" id="UP000095759">
    <property type="component" value="Unassembled WGS sequence"/>
</dbReference>
<proteinExistence type="predicted"/>
<dbReference type="AlphaFoldDB" id="A0A1E5PHD9"/>
<dbReference type="InterPro" id="IPR047960">
    <property type="entry name" value="Transpos_IS1380"/>
</dbReference>
<dbReference type="RefSeq" id="WP_069935788.1">
    <property type="nucleotide sequence ID" value="NZ_MEHI01000006.1"/>
</dbReference>
<dbReference type="InterPro" id="IPR025668">
    <property type="entry name" value="Tnp_DDE_dom"/>
</dbReference>
<keyword evidence="3" id="KW-1185">Reference proteome</keyword>
<evidence type="ECO:0000313" key="2">
    <source>
        <dbReference type="EMBL" id="OEJ28951.1"/>
    </source>
</evidence>
<comment type="caution">
    <text evidence="2">The sequence shown here is derived from an EMBL/GenBank/DDBJ whole genome shotgun (WGS) entry which is preliminary data.</text>
</comment>
<sequence>MSKRIGLYPRVRVEGGGRGVVSQAGAVLLVETVRKVGLDGAISAALAPWRKPRTVHDPGKVLLDVALGVALGGDCLADVAMLRAEPDVFGPVASDPTVSRLIDALATAGPKALTAIRTARADVRTRVWELAGKDSPAADGHVIVDIDGVLVLAHSEKQDATATWKKTFGHHPLVAFIDHGQAGSGEPVAALLRPGNAGSNTASDHITTTGLALAQLPKHLRRGRKTLIRTDSAGGTHAFLDWLSRRGRWLSYSVGMTITDAIHQAVLKIPKKAWTPACDAGGTEWPGAWVAEITDMPDLTSWPKGMRLIVRKERPHPGAQLRFTDLDGLRLTCFATNTQGGQLADLELRHRRRARCEDRIRNARHTGLRNLPLHDTAQNQIWLEIVSLALDLLAWMPMLALTGTTRRWEPKKLRLRLFSAAAQLVNTGRRRWLRFTARWPWTDVITHAIDRLHILPNPG</sequence>
<dbReference type="OrthoDB" id="3254802at2"/>
<accession>A0A1E5PHD9</accession>
<reference evidence="2 3" key="1">
    <citation type="submission" date="2016-08" db="EMBL/GenBank/DDBJ databases">
        <title>Complete genome sequence of Streptomyces agglomeratus strain 6-3-2, a novel anti-MRSA actinomycete isolated from Wuli of Tebit, China.</title>
        <authorList>
            <person name="Chen X."/>
        </authorList>
    </citation>
    <scope>NUCLEOTIDE SEQUENCE [LARGE SCALE GENOMIC DNA]</scope>
    <source>
        <strain evidence="2 3">6-3-2</strain>
    </source>
</reference>
<evidence type="ECO:0000313" key="3">
    <source>
        <dbReference type="Proteomes" id="UP000095759"/>
    </source>
</evidence>